<accession>A0A8H7ZZI2</accession>
<dbReference type="OrthoDB" id="10254842at2759"/>
<dbReference type="Proteomes" id="UP000673691">
    <property type="component" value="Unassembled WGS sequence"/>
</dbReference>
<keyword evidence="5 7" id="KW-0931">ER-Golgi transport</keyword>
<evidence type="ECO:0000256" key="4">
    <source>
        <dbReference type="ARBA" id="ARBA00022824"/>
    </source>
</evidence>
<keyword evidence="3 7" id="KW-0813">Transport</keyword>
<dbReference type="GO" id="GO:1990070">
    <property type="term" value="C:TRAPPI protein complex"/>
    <property type="evidence" value="ECO:0007669"/>
    <property type="project" value="TreeGrafter"/>
</dbReference>
<evidence type="ECO:0000313" key="9">
    <source>
        <dbReference type="Proteomes" id="UP000673691"/>
    </source>
</evidence>
<dbReference type="PIRSF" id="PIRSF017479">
    <property type="entry name" value="TRAPP_I_complex_Trs31"/>
    <property type="match status" value="1"/>
</dbReference>
<sequence>MSPACRRPVLELRLSQFGYRVGLRVLELTVWREKNSRRETRVLGMLYFIHNTVWKSLFGRQADSLEKSTENADEYMIIDNEPVISKFISVPKELSQLNCAAFVAGIIEAVLDGCQFPARVTAHSTPTDALPLRTTILIKLDADVLRRDEALGLNK</sequence>
<comment type="subcellular location">
    <subcellularLocation>
        <location evidence="1">Endoplasmic reticulum</location>
    </subcellularLocation>
    <subcellularLocation>
        <location evidence="7">Golgi apparatus</location>
        <location evidence="7">cis-Golgi network</location>
    </subcellularLocation>
</comment>
<evidence type="ECO:0000256" key="6">
    <source>
        <dbReference type="ARBA" id="ARBA00023034"/>
    </source>
</evidence>
<dbReference type="GO" id="GO:0006888">
    <property type="term" value="P:endoplasmic reticulum to Golgi vesicle-mediated transport"/>
    <property type="evidence" value="ECO:0007669"/>
    <property type="project" value="TreeGrafter"/>
</dbReference>
<dbReference type="CDD" id="cd14943">
    <property type="entry name" value="TRAPPC5_Trs31"/>
    <property type="match status" value="1"/>
</dbReference>
<dbReference type="FunFam" id="3.30.1380.20:FF:000002">
    <property type="entry name" value="Trafficking protein particle complex subunit"/>
    <property type="match status" value="1"/>
</dbReference>
<keyword evidence="4 7" id="KW-0256">Endoplasmic reticulum</keyword>
<evidence type="ECO:0000256" key="3">
    <source>
        <dbReference type="ARBA" id="ARBA00022448"/>
    </source>
</evidence>
<organism evidence="8 9">
    <name type="scientific">Olpidium bornovanus</name>
    <dbReference type="NCBI Taxonomy" id="278681"/>
    <lineage>
        <taxon>Eukaryota</taxon>
        <taxon>Fungi</taxon>
        <taxon>Fungi incertae sedis</taxon>
        <taxon>Olpidiomycota</taxon>
        <taxon>Olpidiomycotina</taxon>
        <taxon>Olpidiomycetes</taxon>
        <taxon>Olpidiales</taxon>
        <taxon>Olpidiaceae</taxon>
        <taxon>Olpidium</taxon>
    </lineage>
</organism>
<dbReference type="InterPro" id="IPR024096">
    <property type="entry name" value="NO_sig/Golgi_transp_ligand-bd"/>
</dbReference>
<dbReference type="InterPro" id="IPR016696">
    <property type="entry name" value="TRAPP-I_su5"/>
</dbReference>
<comment type="subunit">
    <text evidence="7">Part of the multisubunit TRAPP (transport protein particle) complex.</text>
</comment>
<evidence type="ECO:0000313" key="8">
    <source>
        <dbReference type="EMBL" id="KAG5462281.1"/>
    </source>
</evidence>
<dbReference type="Gene3D" id="3.30.1380.20">
    <property type="entry name" value="Trafficking protein particle complex subunit 3"/>
    <property type="match status" value="1"/>
</dbReference>
<comment type="similarity">
    <text evidence="2 7">Belongs to the TRAPP small subunits family. BET3 subfamily.</text>
</comment>
<dbReference type="Pfam" id="PF04051">
    <property type="entry name" value="TRAPP"/>
    <property type="match status" value="1"/>
</dbReference>
<dbReference type="SUPFAM" id="SSF111126">
    <property type="entry name" value="Ligand-binding domain in the NO signalling and Golgi transport"/>
    <property type="match status" value="1"/>
</dbReference>
<comment type="caution">
    <text evidence="8">The sequence shown here is derived from an EMBL/GenBank/DDBJ whole genome shotgun (WGS) entry which is preliminary data.</text>
</comment>
<dbReference type="InterPro" id="IPR007194">
    <property type="entry name" value="TRAPP_component"/>
</dbReference>
<dbReference type="PANTHER" id="PTHR20902:SF0">
    <property type="entry name" value="TRAFFICKING PROTEIN PARTICLE COMPLEX SUBUNIT 5"/>
    <property type="match status" value="1"/>
</dbReference>
<dbReference type="AlphaFoldDB" id="A0A8H7ZZI2"/>
<name>A0A8H7ZZI2_9FUNG</name>
<evidence type="ECO:0000256" key="7">
    <source>
        <dbReference type="PIRNR" id="PIRNR017479"/>
    </source>
</evidence>
<dbReference type="GO" id="GO:1990072">
    <property type="term" value="C:TRAPPIII protein complex"/>
    <property type="evidence" value="ECO:0007669"/>
    <property type="project" value="TreeGrafter"/>
</dbReference>
<gene>
    <name evidence="8" type="ORF">BJ554DRAFT_5416</name>
</gene>
<dbReference type="GO" id="GO:1990071">
    <property type="term" value="C:TRAPPII protein complex"/>
    <property type="evidence" value="ECO:0007669"/>
    <property type="project" value="TreeGrafter"/>
</dbReference>
<evidence type="ECO:0000256" key="1">
    <source>
        <dbReference type="ARBA" id="ARBA00004240"/>
    </source>
</evidence>
<evidence type="ECO:0000256" key="5">
    <source>
        <dbReference type="ARBA" id="ARBA00022892"/>
    </source>
</evidence>
<dbReference type="PANTHER" id="PTHR20902">
    <property type="entry name" value="41-2 PROTEIN ANTIGEN-RELATED"/>
    <property type="match status" value="1"/>
</dbReference>
<protein>
    <recommendedName>
        <fullName evidence="7">Trafficking protein particle complex subunit</fullName>
    </recommendedName>
</protein>
<dbReference type="EMBL" id="JAEFCI010002366">
    <property type="protein sequence ID" value="KAG5462281.1"/>
    <property type="molecule type" value="Genomic_DNA"/>
</dbReference>
<reference evidence="8 9" key="1">
    <citation type="journal article" name="Sci. Rep.">
        <title>Genome-scale phylogenetic analyses confirm Olpidium as the closest living zoosporic fungus to the non-flagellated, terrestrial fungi.</title>
        <authorList>
            <person name="Chang Y."/>
            <person name="Rochon D."/>
            <person name="Sekimoto S."/>
            <person name="Wang Y."/>
            <person name="Chovatia M."/>
            <person name="Sandor L."/>
            <person name="Salamov A."/>
            <person name="Grigoriev I.V."/>
            <person name="Stajich J.E."/>
            <person name="Spatafora J.W."/>
        </authorList>
    </citation>
    <scope>NUCLEOTIDE SEQUENCE [LARGE SCALE GENOMIC DNA]</scope>
    <source>
        <strain evidence="8">S191</strain>
    </source>
</reference>
<proteinExistence type="inferred from homology"/>
<keyword evidence="6 7" id="KW-0333">Golgi apparatus</keyword>
<keyword evidence="9" id="KW-1185">Reference proteome</keyword>
<evidence type="ECO:0000256" key="2">
    <source>
        <dbReference type="ARBA" id="ARBA00006218"/>
    </source>
</evidence>
<dbReference type="GO" id="GO:0005783">
    <property type="term" value="C:endoplasmic reticulum"/>
    <property type="evidence" value="ECO:0007669"/>
    <property type="project" value="UniProtKB-SubCell"/>
</dbReference>